<name>A0A0C2NAU7_THEKT</name>
<keyword evidence="3" id="KW-1185">Reference proteome</keyword>
<accession>A0A0C2NAU7</accession>
<protein>
    <submittedName>
        <fullName evidence="2">Uncharacterized protein</fullName>
    </submittedName>
</protein>
<dbReference type="Proteomes" id="UP000031668">
    <property type="component" value="Unassembled WGS sequence"/>
</dbReference>
<gene>
    <name evidence="2" type="ORF">RF11_07207</name>
</gene>
<reference evidence="2 3" key="1">
    <citation type="journal article" date="2014" name="Genome Biol. Evol.">
        <title>The genome of the myxosporean Thelohanellus kitauei shows adaptations to nutrient acquisition within its fish host.</title>
        <authorList>
            <person name="Yang Y."/>
            <person name="Xiong J."/>
            <person name="Zhou Z."/>
            <person name="Huo F."/>
            <person name="Miao W."/>
            <person name="Ran C."/>
            <person name="Liu Y."/>
            <person name="Zhang J."/>
            <person name="Feng J."/>
            <person name="Wang M."/>
            <person name="Wang M."/>
            <person name="Wang L."/>
            <person name="Yao B."/>
        </authorList>
    </citation>
    <scope>NUCLEOTIDE SEQUENCE [LARGE SCALE GENOMIC DNA]</scope>
    <source>
        <strain evidence="2">Wuqing</strain>
    </source>
</reference>
<dbReference type="EMBL" id="JWZT01001873">
    <property type="protein sequence ID" value="KII71032.1"/>
    <property type="molecule type" value="Genomic_DNA"/>
</dbReference>
<proteinExistence type="predicted"/>
<organism evidence="2 3">
    <name type="scientific">Thelohanellus kitauei</name>
    <name type="common">Myxosporean</name>
    <dbReference type="NCBI Taxonomy" id="669202"/>
    <lineage>
        <taxon>Eukaryota</taxon>
        <taxon>Metazoa</taxon>
        <taxon>Cnidaria</taxon>
        <taxon>Myxozoa</taxon>
        <taxon>Myxosporea</taxon>
        <taxon>Bivalvulida</taxon>
        <taxon>Platysporina</taxon>
        <taxon>Myxobolidae</taxon>
        <taxon>Thelohanellus</taxon>
    </lineage>
</organism>
<sequence length="104" mass="11825">MPPFSTSLQKEKSIHRNSVSPAWGRGSFFGFEGHSSLHLNKKVKEVIEIAKGPSVGLLPEFQWRWKKFTKSLELAPIYVSTSYRVVGQISVYPVKFDGRKTKID</sequence>
<comment type="caution">
    <text evidence="2">The sequence shown here is derived from an EMBL/GenBank/DDBJ whole genome shotgun (WGS) entry which is preliminary data.</text>
</comment>
<feature type="region of interest" description="Disordered" evidence="1">
    <location>
        <begin position="1"/>
        <end position="22"/>
    </location>
</feature>
<evidence type="ECO:0000256" key="1">
    <source>
        <dbReference type="SAM" id="MobiDB-lite"/>
    </source>
</evidence>
<dbReference type="AlphaFoldDB" id="A0A0C2NAU7"/>
<evidence type="ECO:0000313" key="2">
    <source>
        <dbReference type="EMBL" id="KII71032.1"/>
    </source>
</evidence>
<evidence type="ECO:0000313" key="3">
    <source>
        <dbReference type="Proteomes" id="UP000031668"/>
    </source>
</evidence>